<protein>
    <recommendedName>
        <fullName evidence="4 9">N-(5'-phosphoribosyl)anthranilate isomerase</fullName>
        <shortName evidence="9">PRAI</shortName>
        <ecNumber evidence="3 9">5.3.1.24</ecNumber>
    </recommendedName>
</protein>
<dbReference type="AlphaFoldDB" id="A0A3R9WGB5"/>
<keyword evidence="5 9" id="KW-0028">Amino-acid biosynthesis</keyword>
<evidence type="ECO:0000256" key="2">
    <source>
        <dbReference type="ARBA" id="ARBA00004664"/>
    </source>
</evidence>
<accession>A0A3R9WGB5</accession>
<dbReference type="InterPro" id="IPR011060">
    <property type="entry name" value="RibuloseP-bd_barrel"/>
</dbReference>
<name>A0A3R9WGB5_9BACT</name>
<dbReference type="EMBL" id="RSDW01000001">
    <property type="protein sequence ID" value="RSL16570.1"/>
    <property type="molecule type" value="Genomic_DNA"/>
</dbReference>
<keyword evidence="6 9" id="KW-0822">Tryptophan biosynthesis</keyword>
<keyword evidence="12" id="KW-1185">Reference proteome</keyword>
<dbReference type="RefSeq" id="WP_125485160.1">
    <property type="nucleotide sequence ID" value="NZ_RSDW01000001.1"/>
</dbReference>
<dbReference type="OrthoDB" id="9786954at2"/>
<comment type="pathway">
    <text evidence="2 9">Amino-acid biosynthesis; L-tryptophan biosynthesis; L-tryptophan from chorismate: step 3/5.</text>
</comment>
<comment type="caution">
    <text evidence="11">The sequence shown here is derived from an EMBL/GenBank/DDBJ whole genome shotgun (WGS) entry which is preliminary data.</text>
</comment>
<evidence type="ECO:0000313" key="11">
    <source>
        <dbReference type="EMBL" id="RSL16570.1"/>
    </source>
</evidence>
<evidence type="ECO:0000256" key="8">
    <source>
        <dbReference type="ARBA" id="ARBA00023235"/>
    </source>
</evidence>
<dbReference type="GO" id="GO:0004640">
    <property type="term" value="F:phosphoribosylanthranilate isomerase activity"/>
    <property type="evidence" value="ECO:0007669"/>
    <property type="project" value="UniProtKB-UniRule"/>
</dbReference>
<evidence type="ECO:0000256" key="7">
    <source>
        <dbReference type="ARBA" id="ARBA00023141"/>
    </source>
</evidence>
<keyword evidence="7 9" id="KW-0057">Aromatic amino acid biosynthesis</keyword>
<dbReference type="Pfam" id="PF00697">
    <property type="entry name" value="PRAI"/>
    <property type="match status" value="1"/>
</dbReference>
<dbReference type="InterPro" id="IPR044643">
    <property type="entry name" value="TrpF_fam"/>
</dbReference>
<dbReference type="HAMAP" id="MF_00135">
    <property type="entry name" value="PRAI"/>
    <property type="match status" value="1"/>
</dbReference>
<dbReference type="CDD" id="cd00405">
    <property type="entry name" value="PRAI"/>
    <property type="match status" value="1"/>
</dbReference>
<comment type="similarity">
    <text evidence="9">Belongs to the TrpF family.</text>
</comment>
<sequence length="229" mass="24492">MWIKICGNTNLNDAQLAAELGANALGFIFAESKRQVTAAEVARITPHLPQHIERVGVFDSHNADQIAAITRAADLTAIQLHGGVDQQLIHRLNEIFEDRVKLIQTIHWTIESKDSAATVASQLKEIHRAAIVGRVLIDSKVGQAGGGTGVSYDWKAAKAVLTENASGLSIIVAGGLGPDNVAEAIHGLTPWGVDVSSGVEREPREKDSAKLAAFIKNARQASQQNQRTS</sequence>
<gene>
    <name evidence="9" type="primary">trpF</name>
    <name evidence="11" type="ORF">EDE15_2091</name>
</gene>
<evidence type="ECO:0000256" key="5">
    <source>
        <dbReference type="ARBA" id="ARBA00022605"/>
    </source>
</evidence>
<organism evidence="11 12">
    <name type="scientific">Edaphobacter aggregans</name>
    <dbReference type="NCBI Taxonomy" id="570835"/>
    <lineage>
        <taxon>Bacteria</taxon>
        <taxon>Pseudomonadati</taxon>
        <taxon>Acidobacteriota</taxon>
        <taxon>Terriglobia</taxon>
        <taxon>Terriglobales</taxon>
        <taxon>Acidobacteriaceae</taxon>
        <taxon>Edaphobacter</taxon>
    </lineage>
</organism>
<comment type="catalytic activity">
    <reaction evidence="1 9">
        <text>N-(5-phospho-beta-D-ribosyl)anthranilate = 1-(2-carboxyphenylamino)-1-deoxy-D-ribulose 5-phosphate</text>
        <dbReference type="Rhea" id="RHEA:21540"/>
        <dbReference type="ChEBI" id="CHEBI:18277"/>
        <dbReference type="ChEBI" id="CHEBI:58613"/>
        <dbReference type="EC" id="5.3.1.24"/>
    </reaction>
</comment>
<dbReference type="SUPFAM" id="SSF51366">
    <property type="entry name" value="Ribulose-phoshate binding barrel"/>
    <property type="match status" value="1"/>
</dbReference>
<evidence type="ECO:0000256" key="4">
    <source>
        <dbReference type="ARBA" id="ARBA00022272"/>
    </source>
</evidence>
<dbReference type="InterPro" id="IPR001240">
    <property type="entry name" value="PRAI_dom"/>
</dbReference>
<evidence type="ECO:0000256" key="6">
    <source>
        <dbReference type="ARBA" id="ARBA00022822"/>
    </source>
</evidence>
<dbReference type="Gene3D" id="3.20.20.70">
    <property type="entry name" value="Aldolase class I"/>
    <property type="match status" value="1"/>
</dbReference>
<evidence type="ECO:0000256" key="1">
    <source>
        <dbReference type="ARBA" id="ARBA00001164"/>
    </source>
</evidence>
<feature type="domain" description="N-(5'phosphoribosyl) anthranilate isomerase (PRAI)" evidence="10">
    <location>
        <begin position="3"/>
        <end position="217"/>
    </location>
</feature>
<reference evidence="11 12" key="1">
    <citation type="submission" date="2018-12" db="EMBL/GenBank/DDBJ databases">
        <title>Sequencing of bacterial isolates from soil warming experiment in Harvard Forest, Massachusetts, USA.</title>
        <authorList>
            <person name="Deangelis K."/>
        </authorList>
    </citation>
    <scope>NUCLEOTIDE SEQUENCE [LARGE SCALE GENOMIC DNA]</scope>
    <source>
        <strain evidence="11 12">EB153</strain>
    </source>
</reference>
<dbReference type="PANTHER" id="PTHR42894:SF1">
    <property type="entry name" value="N-(5'-PHOSPHORIBOSYL)ANTHRANILATE ISOMERASE"/>
    <property type="match status" value="1"/>
</dbReference>
<evidence type="ECO:0000256" key="9">
    <source>
        <dbReference type="HAMAP-Rule" id="MF_00135"/>
    </source>
</evidence>
<keyword evidence="8 9" id="KW-0413">Isomerase</keyword>
<dbReference type="GO" id="GO:0000162">
    <property type="term" value="P:L-tryptophan biosynthetic process"/>
    <property type="evidence" value="ECO:0007669"/>
    <property type="project" value="UniProtKB-UniRule"/>
</dbReference>
<proteinExistence type="inferred from homology"/>
<dbReference type="UniPathway" id="UPA00035">
    <property type="reaction ID" value="UER00042"/>
</dbReference>
<evidence type="ECO:0000313" key="12">
    <source>
        <dbReference type="Proteomes" id="UP000269669"/>
    </source>
</evidence>
<evidence type="ECO:0000256" key="3">
    <source>
        <dbReference type="ARBA" id="ARBA00012572"/>
    </source>
</evidence>
<dbReference type="EC" id="5.3.1.24" evidence="3 9"/>
<evidence type="ECO:0000259" key="10">
    <source>
        <dbReference type="Pfam" id="PF00697"/>
    </source>
</evidence>
<dbReference type="PANTHER" id="PTHR42894">
    <property type="entry name" value="N-(5'-PHOSPHORIBOSYL)ANTHRANILATE ISOMERASE"/>
    <property type="match status" value="1"/>
</dbReference>
<dbReference type="InterPro" id="IPR013785">
    <property type="entry name" value="Aldolase_TIM"/>
</dbReference>
<dbReference type="Proteomes" id="UP000269669">
    <property type="component" value="Unassembled WGS sequence"/>
</dbReference>